<keyword evidence="3 8" id="KW-0479">Metal-binding</keyword>
<comment type="catalytic activity">
    <reaction evidence="8">
        <text>apo-[ACP] + CoA = holo-[ACP] + adenosine 3',5'-bisphosphate + H(+)</text>
        <dbReference type="Rhea" id="RHEA:12068"/>
        <dbReference type="Rhea" id="RHEA-COMP:9685"/>
        <dbReference type="Rhea" id="RHEA-COMP:9690"/>
        <dbReference type="ChEBI" id="CHEBI:15378"/>
        <dbReference type="ChEBI" id="CHEBI:29999"/>
        <dbReference type="ChEBI" id="CHEBI:57287"/>
        <dbReference type="ChEBI" id="CHEBI:58343"/>
        <dbReference type="ChEBI" id="CHEBI:64479"/>
        <dbReference type="EC" id="2.7.8.7"/>
    </reaction>
</comment>
<accession>A0ABT7UEV8</accession>
<evidence type="ECO:0000256" key="4">
    <source>
        <dbReference type="ARBA" id="ARBA00022832"/>
    </source>
</evidence>
<reference evidence="11" key="1">
    <citation type="submission" date="2023-06" db="EMBL/GenBank/DDBJ databases">
        <title>Identification and characterization of horizontal gene transfer across gut microbiota members of farm animals based on homology search.</title>
        <authorList>
            <person name="Zeman M."/>
            <person name="Kubasova T."/>
            <person name="Jahodarova E."/>
            <person name="Nykrynova M."/>
            <person name="Rychlik I."/>
        </authorList>
    </citation>
    <scope>NUCLEOTIDE SEQUENCE [LARGE SCALE GENOMIC DNA]</scope>
    <source>
        <strain evidence="11">ET39</strain>
    </source>
</reference>
<comment type="cofactor">
    <cofactor evidence="8">
        <name>Mg(2+)</name>
        <dbReference type="ChEBI" id="CHEBI:18420"/>
    </cofactor>
</comment>
<dbReference type="HAMAP" id="MF_00101">
    <property type="entry name" value="AcpS"/>
    <property type="match status" value="1"/>
</dbReference>
<comment type="caution">
    <text evidence="10">The sequence shown here is derived from an EMBL/GenBank/DDBJ whole genome shotgun (WGS) entry which is preliminary data.</text>
</comment>
<dbReference type="NCBIfam" id="TIGR00516">
    <property type="entry name" value="acpS"/>
    <property type="match status" value="1"/>
</dbReference>
<feature type="binding site" evidence="8">
    <location>
        <position position="55"/>
    </location>
    <ligand>
        <name>Mg(2+)</name>
        <dbReference type="ChEBI" id="CHEBI:18420"/>
    </ligand>
</feature>
<dbReference type="Gene3D" id="3.90.470.20">
    <property type="entry name" value="4'-phosphopantetheinyl transferase domain"/>
    <property type="match status" value="1"/>
</dbReference>
<proteinExistence type="inferred from homology"/>
<name>A0ABT7UEV8_9FIRM</name>
<dbReference type="InterPro" id="IPR008278">
    <property type="entry name" value="4-PPantetheinyl_Trfase_dom"/>
</dbReference>
<dbReference type="SUPFAM" id="SSF56214">
    <property type="entry name" value="4'-phosphopantetheinyl transferase"/>
    <property type="match status" value="1"/>
</dbReference>
<evidence type="ECO:0000256" key="1">
    <source>
        <dbReference type="ARBA" id="ARBA00022516"/>
    </source>
</evidence>
<dbReference type="NCBIfam" id="TIGR00556">
    <property type="entry name" value="pantethn_trn"/>
    <property type="match status" value="1"/>
</dbReference>
<keyword evidence="1 8" id="KW-0444">Lipid biosynthesis</keyword>
<dbReference type="GO" id="GO:0008897">
    <property type="term" value="F:holo-[acyl-carrier-protein] synthase activity"/>
    <property type="evidence" value="ECO:0007669"/>
    <property type="project" value="UniProtKB-EC"/>
</dbReference>
<dbReference type="Pfam" id="PF01648">
    <property type="entry name" value="ACPS"/>
    <property type="match status" value="1"/>
</dbReference>
<evidence type="ECO:0000259" key="9">
    <source>
        <dbReference type="Pfam" id="PF01648"/>
    </source>
</evidence>
<protein>
    <recommendedName>
        <fullName evidence="8">Holo-[acyl-carrier-protein] synthase</fullName>
        <shortName evidence="8">Holo-ACP synthase</shortName>
        <ecNumber evidence="8">2.7.8.7</ecNumber>
    </recommendedName>
    <alternativeName>
        <fullName evidence="8">4'-phosphopantetheinyl transferase AcpS</fullName>
    </alternativeName>
</protein>
<keyword evidence="4 8" id="KW-0276">Fatty acid metabolism</keyword>
<reference evidence="10 11" key="3">
    <citation type="submission" date="2023-06" db="EMBL/GenBank/DDBJ databases">
        <authorList>
            <person name="Zeman M."/>
            <person name="Kubasova T."/>
            <person name="Jahodarova E."/>
            <person name="Nykrynova M."/>
            <person name="Rychlik I."/>
        </authorList>
    </citation>
    <scope>NUCLEOTIDE SEQUENCE [LARGE SCALE GENOMIC DNA]</scope>
    <source>
        <strain evidence="10 11">ET39</strain>
    </source>
</reference>
<gene>
    <name evidence="8 10" type="primary">acpS</name>
    <name evidence="10" type="ORF">QUV96_11080</name>
</gene>
<organism evidence="10 11">
    <name type="scientific">Amedibacillus dolichus</name>
    <dbReference type="NCBI Taxonomy" id="31971"/>
    <lineage>
        <taxon>Bacteria</taxon>
        <taxon>Bacillati</taxon>
        <taxon>Bacillota</taxon>
        <taxon>Erysipelotrichia</taxon>
        <taxon>Erysipelotrichales</taxon>
        <taxon>Erysipelotrichaceae</taxon>
        <taxon>Amedibacillus</taxon>
    </lineage>
</organism>
<dbReference type="RefSeq" id="WP_289608589.1">
    <property type="nucleotide sequence ID" value="NZ_JAUDCG010000116.1"/>
</dbReference>
<keyword evidence="8" id="KW-0963">Cytoplasm</keyword>
<reference evidence="10 11" key="2">
    <citation type="submission" date="2023-06" db="EMBL/GenBank/DDBJ databases">
        <title>Identification and characterization of horizontal gene transfer across gut microbiota members of farm animals based on homology search.</title>
        <authorList>
            <person name="Schwarzerova J."/>
            <person name="Nykrynova M."/>
            <person name="Jureckova K."/>
            <person name="Cejkova D."/>
            <person name="Rychlik I."/>
        </authorList>
    </citation>
    <scope>NUCLEOTIDE SEQUENCE [LARGE SCALE GENOMIC DNA]</scope>
    <source>
        <strain evidence="10 11">ET39</strain>
    </source>
</reference>
<keyword evidence="6 8" id="KW-0443">Lipid metabolism</keyword>
<evidence type="ECO:0000256" key="2">
    <source>
        <dbReference type="ARBA" id="ARBA00022679"/>
    </source>
</evidence>
<dbReference type="InterPro" id="IPR004568">
    <property type="entry name" value="Ppantetheine-prot_Trfase_dom"/>
</dbReference>
<dbReference type="Proteomes" id="UP001529340">
    <property type="component" value="Unassembled WGS sequence"/>
</dbReference>
<dbReference type="InterPro" id="IPR037143">
    <property type="entry name" value="4-PPantetheinyl_Trfase_dom_sf"/>
</dbReference>
<evidence type="ECO:0000313" key="11">
    <source>
        <dbReference type="Proteomes" id="UP001529340"/>
    </source>
</evidence>
<keyword evidence="11" id="KW-1185">Reference proteome</keyword>
<dbReference type="EMBL" id="JAUDCG010000116">
    <property type="protein sequence ID" value="MDM8158168.1"/>
    <property type="molecule type" value="Genomic_DNA"/>
</dbReference>
<comment type="subcellular location">
    <subcellularLocation>
        <location evidence="8">Cytoplasm</location>
    </subcellularLocation>
</comment>
<evidence type="ECO:0000256" key="7">
    <source>
        <dbReference type="ARBA" id="ARBA00023160"/>
    </source>
</evidence>
<evidence type="ECO:0000256" key="6">
    <source>
        <dbReference type="ARBA" id="ARBA00023098"/>
    </source>
</evidence>
<feature type="domain" description="4'-phosphopantetheinyl transferase" evidence="9">
    <location>
        <begin position="2"/>
        <end position="104"/>
    </location>
</feature>
<evidence type="ECO:0000313" key="10">
    <source>
        <dbReference type="EMBL" id="MDM8158168.1"/>
    </source>
</evidence>
<keyword evidence="2 8" id="KW-0808">Transferase</keyword>
<dbReference type="InterPro" id="IPR002582">
    <property type="entry name" value="ACPS"/>
</dbReference>
<comment type="similarity">
    <text evidence="8">Belongs to the P-Pant transferase superfamily. AcpS family.</text>
</comment>
<feature type="binding site" evidence="8">
    <location>
        <position position="6"/>
    </location>
    <ligand>
        <name>Mg(2+)</name>
        <dbReference type="ChEBI" id="CHEBI:18420"/>
    </ligand>
</feature>
<comment type="function">
    <text evidence="8">Transfers the 4'-phosphopantetheine moiety from coenzyme A to a Ser of acyl-carrier-protein.</text>
</comment>
<evidence type="ECO:0000256" key="8">
    <source>
        <dbReference type="HAMAP-Rule" id="MF_00101"/>
    </source>
</evidence>
<evidence type="ECO:0000256" key="3">
    <source>
        <dbReference type="ARBA" id="ARBA00022723"/>
    </source>
</evidence>
<dbReference type="EC" id="2.7.8.7" evidence="8"/>
<evidence type="ECO:0000256" key="5">
    <source>
        <dbReference type="ARBA" id="ARBA00022842"/>
    </source>
</evidence>
<sequence>MRIGCDIVAIARVRRALERTSAFPNFLTEAEYALFVTKHGERQAEWLAGRFAAKEAVIKAMHGIRELTLSEVEILADEQGAPFCTLPGVQVSIAHEREYAIAYALVEANGLK</sequence>
<keyword evidence="5 8" id="KW-0460">Magnesium</keyword>
<keyword evidence="7 8" id="KW-0275">Fatty acid biosynthesis</keyword>